<dbReference type="CDD" id="cd00009">
    <property type="entry name" value="AAA"/>
    <property type="match status" value="1"/>
</dbReference>
<dbReference type="SUPFAM" id="SSF55781">
    <property type="entry name" value="GAF domain-like"/>
    <property type="match status" value="1"/>
</dbReference>
<dbReference type="FunFam" id="3.40.50.300:FF:000006">
    <property type="entry name" value="DNA-binding transcriptional regulator NtrC"/>
    <property type="match status" value="1"/>
</dbReference>
<dbReference type="EMBL" id="HE663493">
    <property type="protein sequence ID" value="CCG09390.1"/>
    <property type="molecule type" value="Genomic_DNA"/>
</dbReference>
<dbReference type="InterPro" id="IPR025943">
    <property type="entry name" value="Sigma_54_int_dom_ATP-bd_2"/>
</dbReference>
<dbReference type="SUPFAM" id="SSF52540">
    <property type="entry name" value="P-loop containing nucleoside triphosphate hydrolases"/>
    <property type="match status" value="1"/>
</dbReference>
<evidence type="ECO:0000256" key="7">
    <source>
        <dbReference type="ARBA" id="ARBA00023015"/>
    </source>
</evidence>
<evidence type="ECO:0000256" key="6">
    <source>
        <dbReference type="ARBA" id="ARBA00023012"/>
    </source>
</evidence>
<dbReference type="KEGG" id="rpm:RSPPHO_02764"/>
<evidence type="ECO:0000256" key="4">
    <source>
        <dbReference type="ARBA" id="ARBA00022741"/>
    </source>
</evidence>
<dbReference type="SMART" id="SM00065">
    <property type="entry name" value="GAF"/>
    <property type="match status" value="1"/>
</dbReference>
<dbReference type="NCBIfam" id="TIGR01817">
    <property type="entry name" value="nifA"/>
    <property type="match status" value="1"/>
</dbReference>
<dbReference type="Pfam" id="PF00158">
    <property type="entry name" value="Sigma54_activat"/>
    <property type="match status" value="1"/>
</dbReference>
<dbReference type="AlphaFoldDB" id="H6SNQ9"/>
<dbReference type="Pfam" id="PF01590">
    <property type="entry name" value="GAF"/>
    <property type="match status" value="1"/>
</dbReference>
<reference evidence="15 16" key="1">
    <citation type="submission" date="2012-02" db="EMBL/GenBank/DDBJ databases">
        <title>Shotgun genome sequence of Phaeospirillum photometricum DSM 122.</title>
        <authorList>
            <person name="Duquesne K."/>
            <person name="Sturgis J."/>
        </authorList>
    </citation>
    <scope>NUCLEOTIDE SEQUENCE [LARGE SCALE GENOMIC DNA]</scope>
    <source>
        <strain evidence="16">DSM122</strain>
    </source>
</reference>
<keyword evidence="7 12" id="KW-0805">Transcription regulation</keyword>
<accession>H6SNQ9</accession>
<dbReference type="PROSITE" id="PS00676">
    <property type="entry name" value="SIGMA54_INTERACT_2"/>
    <property type="match status" value="1"/>
</dbReference>
<keyword evidence="9 12" id="KW-0010">Activator</keyword>
<proteinExistence type="predicted"/>
<name>H6SNQ9_PARPM</name>
<comment type="function">
    <text evidence="1 12">Required for activation of most nif operons, which are directly involved in nitrogen fixation.</text>
</comment>
<feature type="region of interest" description="Disordered" evidence="13">
    <location>
        <begin position="523"/>
        <end position="558"/>
    </location>
</feature>
<evidence type="ECO:0000256" key="11">
    <source>
        <dbReference type="ARBA" id="ARBA00023231"/>
    </source>
</evidence>
<dbReference type="InterPro" id="IPR002078">
    <property type="entry name" value="Sigma_54_int"/>
</dbReference>
<protein>
    <recommendedName>
        <fullName evidence="3 12">Nif-specific regulatory protein</fullName>
    </recommendedName>
</protein>
<keyword evidence="5" id="KW-0067">ATP-binding</keyword>
<dbReference type="InterPro" id="IPR058031">
    <property type="entry name" value="AAA_lid_NorR"/>
</dbReference>
<keyword evidence="4" id="KW-0547">Nucleotide-binding</keyword>
<evidence type="ECO:0000256" key="2">
    <source>
        <dbReference type="ARBA" id="ARBA00011135"/>
    </source>
</evidence>
<dbReference type="PATRIC" id="fig|1150469.3.peg.3132"/>
<feature type="region of interest" description="Disordered" evidence="13">
    <location>
        <begin position="13"/>
        <end position="55"/>
    </location>
</feature>
<dbReference type="GO" id="GO:0003700">
    <property type="term" value="F:DNA-binding transcription factor activity"/>
    <property type="evidence" value="ECO:0007669"/>
    <property type="project" value="UniProtKB-UniRule"/>
</dbReference>
<dbReference type="PROSITE" id="PS50045">
    <property type="entry name" value="SIGMA54_INTERACT_4"/>
    <property type="match status" value="1"/>
</dbReference>
<dbReference type="InterPro" id="IPR003593">
    <property type="entry name" value="AAA+_ATPase"/>
</dbReference>
<dbReference type="InterPro" id="IPR029016">
    <property type="entry name" value="GAF-like_dom_sf"/>
</dbReference>
<evidence type="ECO:0000256" key="5">
    <source>
        <dbReference type="ARBA" id="ARBA00022840"/>
    </source>
</evidence>
<dbReference type="InterPro" id="IPR027417">
    <property type="entry name" value="P-loop_NTPase"/>
</dbReference>
<dbReference type="HOGENOM" id="CLU_000445_95_2_5"/>
<evidence type="ECO:0000313" key="15">
    <source>
        <dbReference type="EMBL" id="CCG09390.1"/>
    </source>
</evidence>
<evidence type="ECO:0000256" key="13">
    <source>
        <dbReference type="SAM" id="MobiDB-lite"/>
    </source>
</evidence>
<feature type="domain" description="Sigma-54 factor interaction" evidence="14">
    <location>
        <begin position="257"/>
        <end position="485"/>
    </location>
</feature>
<dbReference type="GO" id="GO:0000160">
    <property type="term" value="P:phosphorelay signal transduction system"/>
    <property type="evidence" value="ECO:0007669"/>
    <property type="project" value="UniProtKB-UniRule"/>
</dbReference>
<gene>
    <name evidence="15" type="primary">nifA</name>
    <name evidence="15" type="ORF">RSPPHO_02764</name>
</gene>
<dbReference type="Gene3D" id="3.40.50.300">
    <property type="entry name" value="P-loop containing nucleotide triphosphate hydrolases"/>
    <property type="match status" value="1"/>
</dbReference>
<dbReference type="Pfam" id="PF25601">
    <property type="entry name" value="AAA_lid_14"/>
    <property type="match status" value="1"/>
</dbReference>
<dbReference type="InterPro" id="IPR003018">
    <property type="entry name" value="GAF"/>
</dbReference>
<sequence length="603" mass="66603">MWLHDARNPLLLKNADPRVRPRGGPASPRRTKESPVMPDTSHGGHTPRPSSQGGADGSLALITMYEISKILGSTLNLERSLRDVLNILSSYLQMRRGVVTLSDDAGLLEVVAVTGMSLTGAREGEACFPLEAMAEVTGTAMPLIIYDMAGDPRFTKYAAQAYTVEDDIQSLIAVPIKTTTRPFGTLSIERHRDGTTRFQFEHDVRFLTMVTNLIGQTVALERKVAADRDRLFLEKARLEKALPRPEKPLTGKVLENVVGRSQAILRVSAQVRQVAPSRATVLLRGESGTGKELIARAIHYLSPRADKPFIKVNCAALPENLLESELFGHEKGSFTGATSERKGRFELAHGGTLFLDEIGEITPHFQAKLLRVLQEGEFERVGGNRTLSVDVRLVTATNKDLEDAVVKGEFRADLYYRINVVPIFLPALRERREDVPLLAQFFLDKYNEENARSLRFSEAALDVMGHCSFPGNVRELENCVYRAATLAQQDVIQDFGLSCRHDQCLSATLWKRRGTGKAIGGLAHAPVTEADAPDPEPSDHGWDFPDPTPPPSCDEAEPEERARLIAAMEKAGWVQAKAARLLGMTPRQIGYALKKHDIPLKRL</sequence>
<keyword evidence="6 12" id="KW-0902">Two-component regulatory system</keyword>
<evidence type="ECO:0000256" key="12">
    <source>
        <dbReference type="RuleBase" id="RU368029"/>
    </source>
</evidence>
<dbReference type="Gene3D" id="3.30.450.40">
    <property type="match status" value="1"/>
</dbReference>
<dbReference type="PROSITE" id="PS00688">
    <property type="entry name" value="SIGMA54_INTERACT_3"/>
    <property type="match status" value="1"/>
</dbReference>
<evidence type="ECO:0000256" key="10">
    <source>
        <dbReference type="ARBA" id="ARBA00023163"/>
    </source>
</evidence>
<evidence type="ECO:0000256" key="1">
    <source>
        <dbReference type="ARBA" id="ARBA00002167"/>
    </source>
</evidence>
<dbReference type="InterPro" id="IPR010113">
    <property type="entry name" value="Nif-specific_regulatory_prot"/>
</dbReference>
<evidence type="ECO:0000256" key="3">
    <source>
        <dbReference type="ARBA" id="ARBA00015308"/>
    </source>
</evidence>
<dbReference type="GO" id="GO:0005524">
    <property type="term" value="F:ATP binding"/>
    <property type="evidence" value="ECO:0007669"/>
    <property type="project" value="UniProtKB-KW"/>
</dbReference>
<keyword evidence="10 12" id="KW-0804">Transcription</keyword>
<dbReference type="Proteomes" id="UP000033220">
    <property type="component" value="Chromosome DSM 122"/>
</dbReference>
<dbReference type="GO" id="GO:0043565">
    <property type="term" value="F:sequence-specific DNA binding"/>
    <property type="evidence" value="ECO:0007669"/>
    <property type="project" value="InterPro"/>
</dbReference>
<dbReference type="Gene3D" id="1.10.8.60">
    <property type="match status" value="1"/>
</dbReference>
<dbReference type="InterPro" id="IPR025662">
    <property type="entry name" value="Sigma_54_int_dom_ATP-bd_1"/>
</dbReference>
<organism evidence="15 16">
    <name type="scientific">Pararhodospirillum photometricum DSM 122</name>
    <dbReference type="NCBI Taxonomy" id="1150469"/>
    <lineage>
        <taxon>Bacteria</taxon>
        <taxon>Pseudomonadati</taxon>
        <taxon>Pseudomonadota</taxon>
        <taxon>Alphaproteobacteria</taxon>
        <taxon>Rhodospirillales</taxon>
        <taxon>Rhodospirillaceae</taxon>
        <taxon>Pararhodospirillum</taxon>
    </lineage>
</organism>
<keyword evidence="16" id="KW-1185">Reference proteome</keyword>
<evidence type="ECO:0000259" key="14">
    <source>
        <dbReference type="PROSITE" id="PS50045"/>
    </source>
</evidence>
<dbReference type="PANTHER" id="PTHR32071:SF117">
    <property type="entry name" value="PTS-DEPENDENT DIHYDROXYACETONE KINASE OPERON REGULATORY PROTEIN-RELATED"/>
    <property type="match status" value="1"/>
</dbReference>
<dbReference type="Pfam" id="PF02954">
    <property type="entry name" value="HTH_8"/>
    <property type="match status" value="1"/>
</dbReference>
<evidence type="ECO:0000313" key="16">
    <source>
        <dbReference type="Proteomes" id="UP000033220"/>
    </source>
</evidence>
<dbReference type="InterPro" id="IPR002197">
    <property type="entry name" value="HTH_Fis"/>
</dbReference>
<dbReference type="InterPro" id="IPR025944">
    <property type="entry name" value="Sigma_54_int_dom_CS"/>
</dbReference>
<evidence type="ECO:0000256" key="9">
    <source>
        <dbReference type="ARBA" id="ARBA00023159"/>
    </source>
</evidence>
<dbReference type="PROSITE" id="PS00675">
    <property type="entry name" value="SIGMA54_INTERACT_1"/>
    <property type="match status" value="1"/>
</dbReference>
<dbReference type="Gene3D" id="1.10.10.60">
    <property type="entry name" value="Homeodomain-like"/>
    <property type="match status" value="1"/>
</dbReference>
<dbReference type="SMART" id="SM00382">
    <property type="entry name" value="AAA"/>
    <property type="match status" value="1"/>
</dbReference>
<keyword evidence="11 12" id="KW-0535">Nitrogen fixation</keyword>
<dbReference type="PRINTS" id="PR01590">
    <property type="entry name" value="HTHFIS"/>
</dbReference>
<comment type="subunit">
    <text evidence="2 12">Interacts with sigma-54.</text>
</comment>
<dbReference type="eggNOG" id="COG3604">
    <property type="taxonomic scope" value="Bacteria"/>
</dbReference>
<dbReference type="PANTHER" id="PTHR32071">
    <property type="entry name" value="TRANSCRIPTIONAL REGULATORY PROTEIN"/>
    <property type="match status" value="1"/>
</dbReference>
<dbReference type="STRING" id="1150469.RSPPHO_02764"/>
<dbReference type="GO" id="GO:0009399">
    <property type="term" value="P:nitrogen fixation"/>
    <property type="evidence" value="ECO:0007669"/>
    <property type="project" value="UniProtKB-UniRule"/>
</dbReference>
<keyword evidence="8 12" id="KW-0238">DNA-binding</keyword>
<evidence type="ECO:0000256" key="8">
    <source>
        <dbReference type="ARBA" id="ARBA00023125"/>
    </source>
</evidence>